<dbReference type="Proteomes" id="UP000887116">
    <property type="component" value="Unassembled WGS sequence"/>
</dbReference>
<name>A0A8X6G0X4_TRICU</name>
<dbReference type="AlphaFoldDB" id="A0A8X6G0X4"/>
<evidence type="ECO:0000313" key="1">
    <source>
        <dbReference type="EMBL" id="GFQ93416.1"/>
    </source>
</evidence>
<protein>
    <submittedName>
        <fullName evidence="1">Uncharacterized protein</fullName>
    </submittedName>
</protein>
<gene>
    <name evidence="1" type="ORF">TNCT_410831</name>
</gene>
<proteinExistence type="predicted"/>
<comment type="caution">
    <text evidence="1">The sequence shown here is derived from an EMBL/GenBank/DDBJ whole genome shotgun (WGS) entry which is preliminary data.</text>
</comment>
<dbReference type="OrthoDB" id="10263520at2759"/>
<accession>A0A8X6G0X4</accession>
<organism evidence="1 2">
    <name type="scientific">Trichonephila clavata</name>
    <name type="common">Joro spider</name>
    <name type="synonym">Nephila clavata</name>
    <dbReference type="NCBI Taxonomy" id="2740835"/>
    <lineage>
        <taxon>Eukaryota</taxon>
        <taxon>Metazoa</taxon>
        <taxon>Ecdysozoa</taxon>
        <taxon>Arthropoda</taxon>
        <taxon>Chelicerata</taxon>
        <taxon>Arachnida</taxon>
        <taxon>Araneae</taxon>
        <taxon>Araneomorphae</taxon>
        <taxon>Entelegynae</taxon>
        <taxon>Araneoidea</taxon>
        <taxon>Nephilidae</taxon>
        <taxon>Trichonephila</taxon>
    </lineage>
</organism>
<keyword evidence="2" id="KW-1185">Reference proteome</keyword>
<sequence length="180" mass="20114">MKWDKNKDKDASEEVGIGTSNKKDPVTICLFSYNDADILSSQLKAKTIIFKHQRIVKEKTNLKGTPVLIGLIYGYYGCCCELVAANVEEIDLCFLQVDDHGTLTVIPDFTKRKSYIFMNSRSVSAKSFLSSDIFVHYLVMLPKGCTSNVLEGVTETCSCKTKNEVKQLKTSILGKLNQLL</sequence>
<evidence type="ECO:0000313" key="2">
    <source>
        <dbReference type="Proteomes" id="UP000887116"/>
    </source>
</evidence>
<dbReference type="EMBL" id="BMAO01014187">
    <property type="protein sequence ID" value="GFQ93416.1"/>
    <property type="molecule type" value="Genomic_DNA"/>
</dbReference>
<reference evidence="1" key="1">
    <citation type="submission" date="2020-07" db="EMBL/GenBank/DDBJ databases">
        <title>Multicomponent nature underlies the extraordinary mechanical properties of spider dragline silk.</title>
        <authorList>
            <person name="Kono N."/>
            <person name="Nakamura H."/>
            <person name="Mori M."/>
            <person name="Yoshida Y."/>
            <person name="Ohtoshi R."/>
            <person name="Malay A.D."/>
            <person name="Moran D.A.P."/>
            <person name="Tomita M."/>
            <person name="Numata K."/>
            <person name="Arakawa K."/>
        </authorList>
    </citation>
    <scope>NUCLEOTIDE SEQUENCE</scope>
</reference>